<dbReference type="PROSITE" id="PS51257">
    <property type="entry name" value="PROKAR_LIPOPROTEIN"/>
    <property type="match status" value="1"/>
</dbReference>
<gene>
    <name evidence="1" type="ORF">LOD99_11782</name>
</gene>
<sequence>MEPRMASHCQILFSGCIKKLSRKLFWQNRIITLNSLGEIYITTEVISSFQNTDTNSMPPINITESGVWNRPGDASDGLWPQKLDLRQSMVLECSTTRFLFFPSILAAEEFTNQLDILSNINSSSENIQITPEMVTNLDNNTNSTEKLKYSSSNDVISSDKEATILKHIPGEDTEVCFDFRSGPGYLTSKHTLDNNASTHDSKRTPFTPISILKQSSENNNNFEEKTETIKRVRFDTSTSVRIVNVMNNNTEAQADTDNLLLCINKYIIKSHKQKYQTENRANLLSNLMHKFVK</sequence>
<organism evidence="1 2">
    <name type="scientific">Oopsacas minuta</name>
    <dbReference type="NCBI Taxonomy" id="111878"/>
    <lineage>
        <taxon>Eukaryota</taxon>
        <taxon>Metazoa</taxon>
        <taxon>Porifera</taxon>
        <taxon>Hexactinellida</taxon>
        <taxon>Hexasterophora</taxon>
        <taxon>Lyssacinosida</taxon>
        <taxon>Leucopsacidae</taxon>
        <taxon>Oopsacas</taxon>
    </lineage>
</organism>
<dbReference type="Proteomes" id="UP001165289">
    <property type="component" value="Unassembled WGS sequence"/>
</dbReference>
<keyword evidence="2" id="KW-1185">Reference proteome</keyword>
<proteinExistence type="predicted"/>
<dbReference type="AlphaFoldDB" id="A0AAV7JL22"/>
<accession>A0AAV7JL22</accession>
<dbReference type="EMBL" id="JAKMXF010000321">
    <property type="protein sequence ID" value="KAI6649417.1"/>
    <property type="molecule type" value="Genomic_DNA"/>
</dbReference>
<evidence type="ECO:0000313" key="1">
    <source>
        <dbReference type="EMBL" id="KAI6649417.1"/>
    </source>
</evidence>
<protein>
    <submittedName>
        <fullName evidence="1">Uncharacterized protein</fullName>
    </submittedName>
</protein>
<name>A0AAV7JL22_9METZ</name>
<reference evidence="1 2" key="1">
    <citation type="journal article" date="2023" name="BMC Biol.">
        <title>The compact genome of the sponge Oopsacas minuta (Hexactinellida) is lacking key metazoan core genes.</title>
        <authorList>
            <person name="Santini S."/>
            <person name="Schenkelaars Q."/>
            <person name="Jourda C."/>
            <person name="Duchesne M."/>
            <person name="Belahbib H."/>
            <person name="Rocher C."/>
            <person name="Selva M."/>
            <person name="Riesgo A."/>
            <person name="Vervoort M."/>
            <person name="Leys S.P."/>
            <person name="Kodjabachian L."/>
            <person name="Le Bivic A."/>
            <person name="Borchiellini C."/>
            <person name="Claverie J.M."/>
            <person name="Renard E."/>
        </authorList>
    </citation>
    <scope>NUCLEOTIDE SEQUENCE [LARGE SCALE GENOMIC DNA]</scope>
    <source>
        <strain evidence="1">SPO-2</strain>
    </source>
</reference>
<evidence type="ECO:0000313" key="2">
    <source>
        <dbReference type="Proteomes" id="UP001165289"/>
    </source>
</evidence>
<comment type="caution">
    <text evidence="1">The sequence shown here is derived from an EMBL/GenBank/DDBJ whole genome shotgun (WGS) entry which is preliminary data.</text>
</comment>